<dbReference type="SUPFAM" id="SSF117396">
    <property type="entry name" value="TM1631-like"/>
    <property type="match status" value="1"/>
</dbReference>
<gene>
    <name evidence="1" type="ORF">FA047_01320</name>
</gene>
<dbReference type="RefSeq" id="WP_136834188.1">
    <property type="nucleotide sequence ID" value="NZ_SWBQ01000001.1"/>
</dbReference>
<comment type="caution">
    <text evidence="1">The sequence shown here is derived from an EMBL/GenBank/DDBJ whole genome shotgun (WGS) entry which is preliminary data.</text>
</comment>
<name>A0A4U1CS86_9SPHI</name>
<protein>
    <submittedName>
        <fullName evidence="1">DUF72 domain-containing protein</fullName>
    </submittedName>
</protein>
<dbReference type="PANTHER" id="PTHR30348:SF4">
    <property type="entry name" value="DUF72 DOMAIN-CONTAINING PROTEIN"/>
    <property type="match status" value="1"/>
</dbReference>
<dbReference type="PANTHER" id="PTHR30348">
    <property type="entry name" value="UNCHARACTERIZED PROTEIN YECE"/>
    <property type="match status" value="1"/>
</dbReference>
<evidence type="ECO:0000313" key="2">
    <source>
        <dbReference type="Proteomes" id="UP000307244"/>
    </source>
</evidence>
<dbReference type="InterPro" id="IPR002763">
    <property type="entry name" value="DUF72"/>
</dbReference>
<sequence length="241" mass="28611">MEWRIGCSGFYYKEWKEIFYPAGLPQKDWFKYYCQHFNTIEINSSFYRQPSAKSFSTWHNTSPDDFLFSIKAPRTITHYNRFKDSTSLINDFYDVTSDGLKDKLGCILFQLPPSFTFSKEHLDLILNQMRHGFNNVIEPRHKSWWKEEVFEAFQANAITFSGISYPSPELPEDIIQNVDPVYYRFHGKPVLYKSLYPKEQIIQFTENIKPINKKIFVYFNNTWGNSALINSKQLIELTQNK</sequence>
<proteinExistence type="predicted"/>
<dbReference type="EMBL" id="SWBQ01000001">
    <property type="protein sequence ID" value="TKC08769.1"/>
    <property type="molecule type" value="Genomic_DNA"/>
</dbReference>
<accession>A0A4U1CS86</accession>
<keyword evidence="2" id="KW-1185">Reference proteome</keyword>
<dbReference type="AlphaFoldDB" id="A0A4U1CS86"/>
<dbReference type="InterPro" id="IPR036520">
    <property type="entry name" value="UPF0759_sf"/>
</dbReference>
<organism evidence="1 2">
    <name type="scientific">Pedobacter frigoris</name>
    <dbReference type="NCBI Taxonomy" id="2571272"/>
    <lineage>
        <taxon>Bacteria</taxon>
        <taxon>Pseudomonadati</taxon>
        <taxon>Bacteroidota</taxon>
        <taxon>Sphingobacteriia</taxon>
        <taxon>Sphingobacteriales</taxon>
        <taxon>Sphingobacteriaceae</taxon>
        <taxon>Pedobacter</taxon>
    </lineage>
</organism>
<reference evidence="1 2" key="1">
    <citation type="submission" date="2019-04" db="EMBL/GenBank/DDBJ databases">
        <title>Pedobacter sp. RP-3-15 sp. nov., isolated from Arctic soil.</title>
        <authorList>
            <person name="Dahal R.H."/>
            <person name="Kim D.-U."/>
        </authorList>
    </citation>
    <scope>NUCLEOTIDE SEQUENCE [LARGE SCALE GENOMIC DNA]</scope>
    <source>
        <strain evidence="1 2">RP-3-15</strain>
    </source>
</reference>
<dbReference type="Pfam" id="PF01904">
    <property type="entry name" value="DUF72"/>
    <property type="match status" value="1"/>
</dbReference>
<evidence type="ECO:0000313" key="1">
    <source>
        <dbReference type="EMBL" id="TKC08769.1"/>
    </source>
</evidence>
<dbReference type="OrthoDB" id="9780310at2"/>
<dbReference type="Gene3D" id="3.20.20.410">
    <property type="entry name" value="Protein of unknown function UPF0759"/>
    <property type="match status" value="1"/>
</dbReference>
<dbReference type="Proteomes" id="UP000307244">
    <property type="component" value="Unassembled WGS sequence"/>
</dbReference>